<dbReference type="SMART" id="SM00368">
    <property type="entry name" value="LRR_RI"/>
    <property type="match status" value="9"/>
</dbReference>
<evidence type="ECO:0008006" key="4">
    <source>
        <dbReference type="Google" id="ProtNLM"/>
    </source>
</evidence>
<evidence type="ECO:0000313" key="3">
    <source>
        <dbReference type="Proteomes" id="UP000007635"/>
    </source>
</evidence>
<dbReference type="PANTHER" id="PTHR24111:SF4">
    <property type="entry name" value="LEUCINE-RICH REPEAT-CONTAINING PROTEIN 34"/>
    <property type="match status" value="1"/>
</dbReference>
<evidence type="ECO:0000256" key="1">
    <source>
        <dbReference type="ARBA" id="ARBA00022737"/>
    </source>
</evidence>
<accession>A0AAQ4PT74</accession>
<dbReference type="InterPro" id="IPR032675">
    <property type="entry name" value="LRR_dom_sf"/>
</dbReference>
<dbReference type="RefSeq" id="XP_040023649.1">
    <property type="nucleotide sequence ID" value="XM_040167715.1"/>
</dbReference>
<sequence>MIGASKNAPSYDNNHLLSLNLNVFYKTFLYDLYCLVGPLQDVISTCCHRNSNSTTGPRMAAVNMSACYSAVCADHEIEINPHVKEVLEKTTLTGTGVTIKLPGNSRRGNAQRLDDDDVLALSKCLRNNKSVTGLDVGYNNITDKGVEHLVDLLQDDSSSLRSLDLMFNDIRGAGAEVLARSLQCNSTLLSLRLSGNKIERRGAAHLASVLQVNSTLRELELADCDLDTQGVMALAVALGSNETLLSVDLSRPLLPSLQEEWAVHASEMLAANGGLLELHLGKMGMGDAGMERLSAGLRLNGSLRYLDLRCNRVTRDGVRHLSELLKQSRTLQVVDLSSNRIEDEGAAYLSEGVAWPGCVLRELSVRSNHVGTEGLLSLAQALMASTALSHLYIWGNRLEEPVCQVFGEMIASGRLPPSRTDVSAYEADGRTFLAEAFRGLRRRRFGADVDTFPCDASM</sequence>
<dbReference type="GeneID" id="120811948"/>
<dbReference type="InterPro" id="IPR052201">
    <property type="entry name" value="LRR-containing_regulator"/>
</dbReference>
<keyword evidence="1" id="KW-0677">Repeat</keyword>
<dbReference type="Ensembl" id="ENSGACT00000037962.1">
    <property type="protein sequence ID" value="ENSGACP00000041061.1"/>
    <property type="gene ID" value="ENSGACG00000012670.2"/>
</dbReference>
<evidence type="ECO:0000313" key="2">
    <source>
        <dbReference type="Ensembl" id="ENSGACP00000041061.1"/>
    </source>
</evidence>
<organism evidence="2 3">
    <name type="scientific">Gasterosteus aculeatus aculeatus</name>
    <name type="common">three-spined stickleback</name>
    <dbReference type="NCBI Taxonomy" id="481459"/>
    <lineage>
        <taxon>Eukaryota</taxon>
        <taxon>Metazoa</taxon>
        <taxon>Chordata</taxon>
        <taxon>Craniata</taxon>
        <taxon>Vertebrata</taxon>
        <taxon>Euteleostomi</taxon>
        <taxon>Actinopterygii</taxon>
        <taxon>Neopterygii</taxon>
        <taxon>Teleostei</taxon>
        <taxon>Neoteleostei</taxon>
        <taxon>Acanthomorphata</taxon>
        <taxon>Eupercaria</taxon>
        <taxon>Perciformes</taxon>
        <taxon>Cottioidei</taxon>
        <taxon>Gasterosteales</taxon>
        <taxon>Gasterosteidae</taxon>
        <taxon>Gasterosteus</taxon>
    </lineage>
</organism>
<dbReference type="KEGG" id="gat:120811948"/>
<protein>
    <recommendedName>
        <fullName evidence="4">Leucine rich repeat containing 34</fullName>
    </recommendedName>
</protein>
<reference evidence="2" key="2">
    <citation type="submission" date="2025-08" db="UniProtKB">
        <authorList>
            <consortium name="Ensembl"/>
        </authorList>
    </citation>
    <scope>IDENTIFICATION</scope>
</reference>
<dbReference type="SUPFAM" id="SSF52047">
    <property type="entry name" value="RNI-like"/>
    <property type="match status" value="2"/>
</dbReference>
<dbReference type="Proteomes" id="UP000007635">
    <property type="component" value="Chromosome XXI"/>
</dbReference>
<dbReference type="PANTHER" id="PTHR24111">
    <property type="entry name" value="LEUCINE-RICH REPEAT-CONTAINING PROTEIN 34"/>
    <property type="match status" value="1"/>
</dbReference>
<dbReference type="InterPro" id="IPR001611">
    <property type="entry name" value="Leu-rich_rpt"/>
</dbReference>
<name>A0AAQ4PT74_GASAC</name>
<proteinExistence type="predicted"/>
<dbReference type="Gene3D" id="3.80.10.10">
    <property type="entry name" value="Ribonuclease Inhibitor"/>
    <property type="match status" value="2"/>
</dbReference>
<dbReference type="CTD" id="151827"/>
<reference evidence="2" key="3">
    <citation type="submission" date="2025-09" db="UniProtKB">
        <authorList>
            <consortium name="Ensembl"/>
        </authorList>
    </citation>
    <scope>IDENTIFICATION</scope>
</reference>
<reference evidence="2 3" key="1">
    <citation type="journal article" date="2021" name="G3 (Bethesda)">
        <title>Improved contiguity of the threespine stickleback genome using long-read sequencing.</title>
        <authorList>
            <person name="Nath S."/>
            <person name="Shaw D.E."/>
            <person name="White M.A."/>
        </authorList>
    </citation>
    <scope>NUCLEOTIDE SEQUENCE [LARGE SCALE GENOMIC DNA]</scope>
    <source>
        <strain evidence="2 3">Lake Benthic</strain>
    </source>
</reference>
<dbReference type="GeneTree" id="ENSGT00940000156456"/>
<dbReference type="Pfam" id="PF13516">
    <property type="entry name" value="LRR_6"/>
    <property type="match status" value="7"/>
</dbReference>
<dbReference type="AlphaFoldDB" id="A0AAQ4PT74"/>
<keyword evidence="3" id="KW-1185">Reference proteome</keyword>